<reference evidence="2" key="1">
    <citation type="journal article" date="2019" name="Sci. Rep.">
        <title>Draft genome of Tanacetum cinerariifolium, the natural source of mosquito coil.</title>
        <authorList>
            <person name="Yamashiro T."/>
            <person name="Shiraishi A."/>
            <person name="Satake H."/>
            <person name="Nakayama K."/>
        </authorList>
    </citation>
    <scope>NUCLEOTIDE SEQUENCE</scope>
</reference>
<protein>
    <submittedName>
        <fullName evidence="2">Uncharacterized protein</fullName>
    </submittedName>
</protein>
<evidence type="ECO:0000313" key="2">
    <source>
        <dbReference type="EMBL" id="GFA29174.1"/>
    </source>
</evidence>
<organism evidence="2">
    <name type="scientific">Tanacetum cinerariifolium</name>
    <name type="common">Dalmatian daisy</name>
    <name type="synonym">Chrysanthemum cinerariifolium</name>
    <dbReference type="NCBI Taxonomy" id="118510"/>
    <lineage>
        <taxon>Eukaryota</taxon>
        <taxon>Viridiplantae</taxon>
        <taxon>Streptophyta</taxon>
        <taxon>Embryophyta</taxon>
        <taxon>Tracheophyta</taxon>
        <taxon>Spermatophyta</taxon>
        <taxon>Magnoliopsida</taxon>
        <taxon>eudicotyledons</taxon>
        <taxon>Gunneridae</taxon>
        <taxon>Pentapetalae</taxon>
        <taxon>asterids</taxon>
        <taxon>campanulids</taxon>
        <taxon>Asterales</taxon>
        <taxon>Asteraceae</taxon>
        <taxon>Asteroideae</taxon>
        <taxon>Anthemideae</taxon>
        <taxon>Anthemidinae</taxon>
        <taxon>Tanacetum</taxon>
    </lineage>
</organism>
<sequence>CYEREGDNEMVLRELRRSGRVKSKIPVVKENTASDAYSVDDESSGDDFVDGNGKVIKMGNQIAKRGSRSNVTHSSGAAKEKGESSKASTSKLKKEKGKAKLIGEMLGIKNKGVDITAKVNANNDEMVKD</sequence>
<dbReference type="EMBL" id="BKCJ010399307">
    <property type="protein sequence ID" value="GFA29174.1"/>
    <property type="molecule type" value="Genomic_DNA"/>
</dbReference>
<comment type="caution">
    <text evidence="2">The sequence shown here is derived from an EMBL/GenBank/DDBJ whole genome shotgun (WGS) entry which is preliminary data.</text>
</comment>
<name>A0A699JD36_TANCI</name>
<dbReference type="AlphaFoldDB" id="A0A699JD36"/>
<accession>A0A699JD36</accession>
<feature type="non-terminal residue" evidence="2">
    <location>
        <position position="1"/>
    </location>
</feature>
<gene>
    <name evidence="2" type="ORF">Tci_601146</name>
</gene>
<proteinExistence type="predicted"/>
<feature type="region of interest" description="Disordered" evidence="1">
    <location>
        <begin position="60"/>
        <end position="98"/>
    </location>
</feature>
<evidence type="ECO:0000256" key="1">
    <source>
        <dbReference type="SAM" id="MobiDB-lite"/>
    </source>
</evidence>